<evidence type="ECO:0000313" key="2">
    <source>
        <dbReference type="EMBL" id="WWC85165.1"/>
    </source>
</evidence>
<protein>
    <submittedName>
        <fullName evidence="2">Uncharacterized protein</fullName>
    </submittedName>
</protein>
<dbReference type="EMBL" id="CP144098">
    <property type="protein sequence ID" value="WWC85165.1"/>
    <property type="molecule type" value="Genomic_DNA"/>
</dbReference>
<dbReference type="InterPro" id="IPR012340">
    <property type="entry name" value="NA-bd_OB-fold"/>
</dbReference>
<dbReference type="GeneID" id="91090694"/>
<dbReference type="Proteomes" id="UP001355207">
    <property type="component" value="Chromosome 1"/>
</dbReference>
<name>A0AAX4JI84_9TREE</name>
<dbReference type="AlphaFoldDB" id="A0AAX4JI84"/>
<feature type="region of interest" description="Disordered" evidence="1">
    <location>
        <begin position="204"/>
        <end position="223"/>
    </location>
</feature>
<feature type="region of interest" description="Disordered" evidence="1">
    <location>
        <begin position="336"/>
        <end position="366"/>
    </location>
</feature>
<sequence>MHSLLHQGTEGMIYTSRDIFLLNQFPCKMVEVVAWVAGVDHKETTMTISIDDGDGQHVLPVLVRLQPTTSRNNVPIKKTSEKSSGNQTFAPASERRLAKRKATEEALEAERVAKWSKTKTFEKKDIKVGDTVRIIGKIDEWMRKKSDGSTEWVRQVVVDDNAGGSILAVDPEVQYLHAAQVYDLHQTVYCRPFTLPDLTAPTKSLPTTPSKNNSTFHLDPDHSDSYGTVLTSEAPSELSMIDAEPELRDPTKLRSSQLTDRTFRQYMLDHMTQETIRSLCQALEIGQSRVQQQLEAYFPEYRQMRSKHNTSSSINHLEKHRPSVSGVFALSTRYNSQQANDNTATPTQKTFDTRRKSARSNTSNGFSVPSLMKGFTPTSILEDERLNVLARLVVENEAHKEERRRRRRVRDGTATKKDLLVESQRQANIVNGDNIKDEYMLDEKEKQKKMDRLVAWAIRAIAEEGSLVQITLPIPHSTSSSVFRSSNGDKYGYLPLPSQLLFPLCVPHLIVERKLRKQTFRKKNDPKSVNGMTVDELTLKFKSWGEDGRWERIGDWNLEDCLEYGYQKGYLTKQGLGYWLNDDYEQTLMYQD</sequence>
<organism evidence="2 3">
    <name type="scientific">Kwoniella dendrophila CBS 6074</name>
    <dbReference type="NCBI Taxonomy" id="1295534"/>
    <lineage>
        <taxon>Eukaryota</taxon>
        <taxon>Fungi</taxon>
        <taxon>Dikarya</taxon>
        <taxon>Basidiomycota</taxon>
        <taxon>Agaricomycotina</taxon>
        <taxon>Tremellomycetes</taxon>
        <taxon>Tremellales</taxon>
        <taxon>Cryptococcaceae</taxon>
        <taxon>Kwoniella</taxon>
    </lineage>
</organism>
<dbReference type="Gene3D" id="2.40.50.140">
    <property type="entry name" value="Nucleic acid-binding proteins"/>
    <property type="match status" value="1"/>
</dbReference>
<feature type="compositionally biased region" description="Polar residues" evidence="1">
    <location>
        <begin position="204"/>
        <end position="216"/>
    </location>
</feature>
<feature type="region of interest" description="Disordered" evidence="1">
    <location>
        <begin position="70"/>
        <end position="97"/>
    </location>
</feature>
<keyword evidence="3" id="KW-1185">Reference proteome</keyword>
<reference evidence="2 3" key="1">
    <citation type="submission" date="2024-01" db="EMBL/GenBank/DDBJ databases">
        <title>Comparative genomics of Cryptococcus and Kwoniella reveals pathogenesis evolution and contrasting modes of karyotype evolution via chromosome fusion or intercentromeric recombination.</title>
        <authorList>
            <person name="Coelho M.A."/>
            <person name="David-Palma M."/>
            <person name="Shea T."/>
            <person name="Bowers K."/>
            <person name="McGinley-Smith S."/>
            <person name="Mohammad A.W."/>
            <person name="Gnirke A."/>
            <person name="Yurkov A.M."/>
            <person name="Nowrousian M."/>
            <person name="Sun S."/>
            <person name="Cuomo C.A."/>
            <person name="Heitman J."/>
        </authorList>
    </citation>
    <scope>NUCLEOTIDE SEQUENCE [LARGE SCALE GENOMIC DNA]</scope>
    <source>
        <strain evidence="2 3">CBS 6074</strain>
    </source>
</reference>
<dbReference type="RefSeq" id="XP_066071928.1">
    <property type="nucleotide sequence ID" value="XM_066215831.1"/>
</dbReference>
<proteinExistence type="predicted"/>
<evidence type="ECO:0000313" key="3">
    <source>
        <dbReference type="Proteomes" id="UP001355207"/>
    </source>
</evidence>
<accession>A0AAX4JI84</accession>
<gene>
    <name evidence="2" type="ORF">L201_000022</name>
</gene>
<feature type="compositionally biased region" description="Polar residues" evidence="1">
    <location>
        <begin position="336"/>
        <end position="350"/>
    </location>
</feature>
<evidence type="ECO:0000256" key="1">
    <source>
        <dbReference type="SAM" id="MobiDB-lite"/>
    </source>
</evidence>